<keyword evidence="3" id="KW-1185">Reference proteome</keyword>
<name>A0A1I6Q0Q3_9FLAO</name>
<dbReference type="Pfam" id="PF26622">
    <property type="entry name" value="DUF8199"/>
    <property type="match status" value="1"/>
</dbReference>
<gene>
    <name evidence="2" type="ORF">SAMN04488006_1386</name>
</gene>
<evidence type="ECO:0000313" key="3">
    <source>
        <dbReference type="Proteomes" id="UP000199312"/>
    </source>
</evidence>
<accession>A0A1I6Q0Q3</accession>
<sequence>MQSFKKISAFLMAFVVLFSTMSFSFSEHFCGDHLVDIAFFSKAESCGMAMETASNDSDCNAIKKDCCSDQIQQIEGQSNLKIDFKNLTLEQQQFVVAYTYSYLNLFESFDNNVTAFQNYSPPLVEKDLNVLYRVFRI</sequence>
<keyword evidence="1" id="KW-0732">Signal</keyword>
<dbReference type="Proteomes" id="UP000199312">
    <property type="component" value="Unassembled WGS sequence"/>
</dbReference>
<evidence type="ECO:0000256" key="1">
    <source>
        <dbReference type="SAM" id="SignalP"/>
    </source>
</evidence>
<proteinExistence type="predicted"/>
<dbReference type="STRING" id="593133.SAMN04488006_1386"/>
<organism evidence="2 3">
    <name type="scientific">Lutibacter maritimus</name>
    <dbReference type="NCBI Taxonomy" id="593133"/>
    <lineage>
        <taxon>Bacteria</taxon>
        <taxon>Pseudomonadati</taxon>
        <taxon>Bacteroidota</taxon>
        <taxon>Flavobacteriia</taxon>
        <taxon>Flavobacteriales</taxon>
        <taxon>Flavobacteriaceae</taxon>
        <taxon>Lutibacter</taxon>
    </lineage>
</organism>
<evidence type="ECO:0008006" key="4">
    <source>
        <dbReference type="Google" id="ProtNLM"/>
    </source>
</evidence>
<protein>
    <recommendedName>
        <fullName evidence="4">Secreted protein</fullName>
    </recommendedName>
</protein>
<dbReference type="AlphaFoldDB" id="A0A1I6Q0Q3"/>
<dbReference type="InterPro" id="IPR058060">
    <property type="entry name" value="HYC_CC_PP"/>
</dbReference>
<evidence type="ECO:0000313" key="2">
    <source>
        <dbReference type="EMBL" id="SFS45992.1"/>
    </source>
</evidence>
<feature type="chain" id="PRO_5011642336" description="Secreted protein" evidence="1">
    <location>
        <begin position="25"/>
        <end position="137"/>
    </location>
</feature>
<dbReference type="EMBL" id="FOZP01000003">
    <property type="protein sequence ID" value="SFS45992.1"/>
    <property type="molecule type" value="Genomic_DNA"/>
</dbReference>
<dbReference type="InterPro" id="IPR058512">
    <property type="entry name" value="DUF8199"/>
</dbReference>
<dbReference type="NCBIfam" id="NF047658">
    <property type="entry name" value="HYC_CC_PP"/>
    <property type="match status" value="1"/>
</dbReference>
<feature type="signal peptide" evidence="1">
    <location>
        <begin position="1"/>
        <end position="24"/>
    </location>
</feature>
<reference evidence="3" key="1">
    <citation type="submission" date="2016-10" db="EMBL/GenBank/DDBJ databases">
        <authorList>
            <person name="Varghese N."/>
            <person name="Submissions S."/>
        </authorList>
    </citation>
    <scope>NUCLEOTIDE SEQUENCE [LARGE SCALE GENOMIC DNA]</scope>
    <source>
        <strain evidence="3">DSM 24450</strain>
    </source>
</reference>